<dbReference type="EMBL" id="CP013213">
    <property type="protein sequence ID" value="AMC93256.1"/>
    <property type="molecule type" value="Genomic_DNA"/>
</dbReference>
<dbReference type="CDD" id="cd17748">
    <property type="entry name" value="BRCT_DNA_ligase_like"/>
    <property type="match status" value="1"/>
</dbReference>
<dbReference type="RefSeq" id="WP_067631841.1">
    <property type="nucleotide sequence ID" value="NZ_CP013213.1"/>
</dbReference>
<dbReference type="InterPro" id="IPR036397">
    <property type="entry name" value="RNaseH_sf"/>
</dbReference>
<protein>
    <recommendedName>
        <fullName evidence="1">Exonuclease domain-containing protein</fullName>
    </recommendedName>
</protein>
<dbReference type="GO" id="GO:0003676">
    <property type="term" value="F:nucleic acid binding"/>
    <property type="evidence" value="ECO:0007669"/>
    <property type="project" value="InterPro"/>
</dbReference>
<dbReference type="OrthoDB" id="9776650at2"/>
<dbReference type="Proteomes" id="UP000063781">
    <property type="component" value="Chromosome"/>
</dbReference>
<dbReference type="STRING" id="1514105.AOC36_04495"/>
<sequence>MTQLTQRTSNRTSKGKSLLSFYDAYCVVAIETTDFDYGQGEIIEIASKKYRNHQCVDSFHYHIKPTSPISSYIEDLTGITNECVSKSPSLSQVFPLFLDFIDKDILITNQANRTINFLYDACTQVFHQPLINDYVDIHRLSRYLMTIIENHQLDTPMRSLVFPVQTHHPIDNVVIIQEMYSTLRNLGIPLLTKHVIAPSNLDASSESVNSDNYFLNKNVVFTGKLDGFTRNAASQILVKLGANIQYGVTKRTGILILGTSRYQNDTNGGKSNKHRRAEQLIEQGKSVEIMCEDTFLRLANYK</sequence>
<dbReference type="SUPFAM" id="SSF52113">
    <property type="entry name" value="BRCT domain"/>
    <property type="match status" value="1"/>
</dbReference>
<dbReference type="SUPFAM" id="SSF53098">
    <property type="entry name" value="Ribonuclease H-like"/>
    <property type="match status" value="1"/>
</dbReference>
<dbReference type="InterPro" id="IPR001357">
    <property type="entry name" value="BRCT_dom"/>
</dbReference>
<name>A0A109UGW9_9FIRM</name>
<dbReference type="GO" id="GO:0008408">
    <property type="term" value="F:3'-5' exonuclease activity"/>
    <property type="evidence" value="ECO:0007669"/>
    <property type="project" value="TreeGrafter"/>
</dbReference>
<dbReference type="Gene3D" id="3.30.420.10">
    <property type="entry name" value="Ribonuclease H-like superfamily/Ribonuclease H"/>
    <property type="match status" value="1"/>
</dbReference>
<evidence type="ECO:0000313" key="3">
    <source>
        <dbReference type="Proteomes" id="UP000063781"/>
    </source>
</evidence>
<dbReference type="Pfam" id="PF00929">
    <property type="entry name" value="RNase_T"/>
    <property type="match status" value="1"/>
</dbReference>
<dbReference type="SMART" id="SM00479">
    <property type="entry name" value="EXOIII"/>
    <property type="match status" value="1"/>
</dbReference>
<evidence type="ECO:0000259" key="1">
    <source>
        <dbReference type="SMART" id="SM00479"/>
    </source>
</evidence>
<dbReference type="Pfam" id="PF00533">
    <property type="entry name" value="BRCT"/>
    <property type="match status" value="1"/>
</dbReference>
<dbReference type="AlphaFoldDB" id="A0A109UGW9"/>
<dbReference type="GO" id="GO:0005829">
    <property type="term" value="C:cytosol"/>
    <property type="evidence" value="ECO:0007669"/>
    <property type="project" value="TreeGrafter"/>
</dbReference>
<dbReference type="PANTHER" id="PTHR30231:SF41">
    <property type="entry name" value="DNA POLYMERASE III SUBUNIT EPSILON"/>
    <property type="match status" value="1"/>
</dbReference>
<accession>A0A109UGW9</accession>
<dbReference type="Gene3D" id="3.40.50.10190">
    <property type="entry name" value="BRCT domain"/>
    <property type="match status" value="1"/>
</dbReference>
<dbReference type="PANTHER" id="PTHR30231">
    <property type="entry name" value="DNA POLYMERASE III SUBUNIT EPSILON"/>
    <property type="match status" value="1"/>
</dbReference>
<feature type="domain" description="Exonuclease" evidence="1">
    <location>
        <begin position="24"/>
        <end position="189"/>
    </location>
</feature>
<dbReference type="InterPro" id="IPR012337">
    <property type="entry name" value="RNaseH-like_sf"/>
</dbReference>
<dbReference type="InterPro" id="IPR036420">
    <property type="entry name" value="BRCT_dom_sf"/>
</dbReference>
<proteinExistence type="predicted"/>
<dbReference type="InterPro" id="IPR013520">
    <property type="entry name" value="Ribonucl_H"/>
</dbReference>
<dbReference type="KEGG" id="erl:AOC36_04495"/>
<gene>
    <name evidence="2" type="ORF">AOC36_04495</name>
</gene>
<reference evidence="2 3" key="1">
    <citation type="submission" date="2015-10" db="EMBL/GenBank/DDBJ databases">
        <title>Erysipelothrix larvae sp. LV19 isolated from the larval gut of the rhinoceros beetle, Trypoxylus dichotomus.</title>
        <authorList>
            <person name="Lim S."/>
            <person name="Kim B.-C."/>
        </authorList>
    </citation>
    <scope>NUCLEOTIDE SEQUENCE [LARGE SCALE GENOMIC DNA]</scope>
    <source>
        <strain evidence="2 3">LV19</strain>
    </source>
</reference>
<keyword evidence="3" id="KW-1185">Reference proteome</keyword>
<dbReference type="CDD" id="cd06127">
    <property type="entry name" value="DEDDh"/>
    <property type="match status" value="1"/>
</dbReference>
<organism evidence="2 3">
    <name type="scientific">Erysipelothrix larvae</name>
    <dbReference type="NCBI Taxonomy" id="1514105"/>
    <lineage>
        <taxon>Bacteria</taxon>
        <taxon>Bacillati</taxon>
        <taxon>Bacillota</taxon>
        <taxon>Erysipelotrichia</taxon>
        <taxon>Erysipelotrichales</taxon>
        <taxon>Erysipelotrichaceae</taxon>
        <taxon>Erysipelothrix</taxon>
    </lineage>
</organism>
<dbReference type="GO" id="GO:0045004">
    <property type="term" value="P:DNA replication proofreading"/>
    <property type="evidence" value="ECO:0007669"/>
    <property type="project" value="TreeGrafter"/>
</dbReference>
<evidence type="ECO:0000313" key="2">
    <source>
        <dbReference type="EMBL" id="AMC93256.1"/>
    </source>
</evidence>